<dbReference type="Proteomes" id="UP000434409">
    <property type="component" value="Unassembled WGS sequence"/>
</dbReference>
<dbReference type="InterPro" id="IPR050266">
    <property type="entry name" value="AB_hydrolase_sf"/>
</dbReference>
<organism evidence="2 3">
    <name type="scientific">Suipraeoptans intestinalis</name>
    <dbReference type="NCBI Taxonomy" id="2606628"/>
    <lineage>
        <taxon>Bacteria</taxon>
        <taxon>Bacillati</taxon>
        <taxon>Bacillota</taxon>
        <taxon>Clostridia</taxon>
        <taxon>Lachnospirales</taxon>
        <taxon>Lachnospiraceae</taxon>
        <taxon>Suipraeoptans</taxon>
    </lineage>
</organism>
<dbReference type="InterPro" id="IPR029058">
    <property type="entry name" value="AB_hydrolase_fold"/>
</dbReference>
<evidence type="ECO:0000259" key="1">
    <source>
        <dbReference type="Pfam" id="PF08840"/>
    </source>
</evidence>
<evidence type="ECO:0000313" key="2">
    <source>
        <dbReference type="EMBL" id="MSR93652.1"/>
    </source>
</evidence>
<feature type="domain" description="BAAT/Acyl-CoA thioester hydrolase C-terminal" evidence="1">
    <location>
        <begin position="59"/>
        <end position="164"/>
    </location>
</feature>
<dbReference type="EMBL" id="VULY01000018">
    <property type="protein sequence ID" value="MSR93652.1"/>
    <property type="molecule type" value="Genomic_DNA"/>
</dbReference>
<dbReference type="InterPro" id="IPR014940">
    <property type="entry name" value="BAAT_C"/>
</dbReference>
<reference evidence="2 3" key="1">
    <citation type="submission" date="2019-08" db="EMBL/GenBank/DDBJ databases">
        <title>In-depth cultivation of the pig gut microbiome towards novel bacterial diversity and tailored functional studies.</title>
        <authorList>
            <person name="Wylensek D."/>
            <person name="Hitch T.C.A."/>
            <person name="Clavel T."/>
        </authorList>
    </citation>
    <scope>NUCLEOTIDE SEQUENCE [LARGE SCALE GENOMIC DNA]</scope>
    <source>
        <strain evidence="2 3">68-1-5</strain>
    </source>
</reference>
<evidence type="ECO:0000313" key="3">
    <source>
        <dbReference type="Proteomes" id="UP000434409"/>
    </source>
</evidence>
<dbReference type="RefSeq" id="WP_154476752.1">
    <property type="nucleotide sequence ID" value="NZ_VULY01000018.1"/>
</dbReference>
<dbReference type="SUPFAM" id="SSF53474">
    <property type="entry name" value="alpha/beta-Hydrolases"/>
    <property type="match status" value="1"/>
</dbReference>
<proteinExistence type="predicted"/>
<name>A0A6N7V3B2_9FIRM</name>
<dbReference type="PANTHER" id="PTHR43798">
    <property type="entry name" value="MONOACYLGLYCEROL LIPASE"/>
    <property type="match status" value="1"/>
</dbReference>
<gene>
    <name evidence="2" type="ORF">FYJ34_05085</name>
</gene>
<protein>
    <submittedName>
        <fullName evidence="2">Alpha/beta hydrolase</fullName>
    </submittedName>
</protein>
<comment type="caution">
    <text evidence="2">The sequence shown here is derived from an EMBL/GenBank/DDBJ whole genome shotgun (WGS) entry which is preliminary data.</text>
</comment>
<keyword evidence="3" id="KW-1185">Reference proteome</keyword>
<dbReference type="AlphaFoldDB" id="A0A6N7V3B2"/>
<keyword evidence="2" id="KW-0378">Hydrolase</keyword>
<dbReference type="Pfam" id="PF08840">
    <property type="entry name" value="BAAT_C"/>
    <property type="match status" value="1"/>
</dbReference>
<dbReference type="GO" id="GO:0016787">
    <property type="term" value="F:hydrolase activity"/>
    <property type="evidence" value="ECO:0007669"/>
    <property type="project" value="UniProtKB-KW"/>
</dbReference>
<sequence length="216" mass="24505">MTKIFIHGLGQSVSAWDGIKEHIEGKAKYIDLIECDVESEDVYQALYNLICKECNDEAGKVDLCGLSLGGLLAMQYATEFPNKVRSLVLINSPYKVSNILLRLQQNIFRFMPSVLFKQGFSKTDSLKILDAIKKNNSIIVERIEASTLIIYGERDHANKKSAFELSKDIFNAKLVKIEKANHQINIEQPLKLAYAINLFWEEVGRLNGEIEHENDV</sequence>
<accession>A0A6N7V3B2</accession>
<dbReference type="Gene3D" id="3.40.50.1820">
    <property type="entry name" value="alpha/beta hydrolase"/>
    <property type="match status" value="2"/>
</dbReference>